<evidence type="ECO:0000313" key="6">
    <source>
        <dbReference type="Proteomes" id="UP000292209"/>
    </source>
</evidence>
<dbReference type="PANTHER" id="PTHR43280">
    <property type="entry name" value="ARAC-FAMILY TRANSCRIPTIONAL REGULATOR"/>
    <property type="match status" value="1"/>
</dbReference>
<accession>A0A4Q7P772</accession>
<keyword evidence="2" id="KW-0238">DNA-binding</keyword>
<gene>
    <name evidence="5" type="ORF">BC751_1446</name>
</gene>
<keyword evidence="6" id="KW-1185">Reference proteome</keyword>
<dbReference type="SUPFAM" id="SSF46689">
    <property type="entry name" value="Homeodomain-like"/>
    <property type="match status" value="2"/>
</dbReference>
<dbReference type="InterPro" id="IPR011051">
    <property type="entry name" value="RmlC_Cupin_sf"/>
</dbReference>
<name>A0A4Q7P772_9BACT</name>
<evidence type="ECO:0000256" key="3">
    <source>
        <dbReference type="ARBA" id="ARBA00023163"/>
    </source>
</evidence>
<dbReference type="PROSITE" id="PS01124">
    <property type="entry name" value="HTH_ARAC_FAMILY_2"/>
    <property type="match status" value="1"/>
</dbReference>
<evidence type="ECO:0000313" key="5">
    <source>
        <dbReference type="EMBL" id="RZS95894.1"/>
    </source>
</evidence>
<dbReference type="Pfam" id="PF12833">
    <property type="entry name" value="HTH_18"/>
    <property type="match status" value="1"/>
</dbReference>
<feature type="domain" description="HTH araC/xylS-type" evidence="4">
    <location>
        <begin position="224"/>
        <end position="322"/>
    </location>
</feature>
<evidence type="ECO:0000259" key="4">
    <source>
        <dbReference type="PROSITE" id="PS01124"/>
    </source>
</evidence>
<dbReference type="EMBL" id="SGXG01000001">
    <property type="protein sequence ID" value="RZS95894.1"/>
    <property type="molecule type" value="Genomic_DNA"/>
</dbReference>
<proteinExistence type="predicted"/>
<keyword evidence="3" id="KW-0804">Transcription</keyword>
<dbReference type="PANTHER" id="PTHR43280:SF27">
    <property type="entry name" value="TRANSCRIPTIONAL REGULATOR MTLR"/>
    <property type="match status" value="1"/>
</dbReference>
<dbReference type="GO" id="GO:0003700">
    <property type="term" value="F:DNA-binding transcription factor activity"/>
    <property type="evidence" value="ECO:0007669"/>
    <property type="project" value="InterPro"/>
</dbReference>
<evidence type="ECO:0000256" key="1">
    <source>
        <dbReference type="ARBA" id="ARBA00023015"/>
    </source>
</evidence>
<comment type="caution">
    <text evidence="5">The sequence shown here is derived from an EMBL/GenBank/DDBJ whole genome shotgun (WGS) entry which is preliminary data.</text>
</comment>
<dbReference type="InterPro" id="IPR018060">
    <property type="entry name" value="HTH_AraC"/>
</dbReference>
<dbReference type="InterPro" id="IPR014710">
    <property type="entry name" value="RmlC-like_jellyroll"/>
</dbReference>
<organism evidence="5 6">
    <name type="scientific">Cecembia calidifontis</name>
    <dbReference type="NCBI Taxonomy" id="1187080"/>
    <lineage>
        <taxon>Bacteria</taxon>
        <taxon>Pseudomonadati</taxon>
        <taxon>Bacteroidota</taxon>
        <taxon>Cytophagia</taxon>
        <taxon>Cytophagales</taxon>
        <taxon>Cyclobacteriaceae</taxon>
        <taxon>Cecembia</taxon>
    </lineage>
</organism>
<dbReference type="GO" id="GO:0043565">
    <property type="term" value="F:sequence-specific DNA binding"/>
    <property type="evidence" value="ECO:0007669"/>
    <property type="project" value="InterPro"/>
</dbReference>
<dbReference type="Pfam" id="PF07883">
    <property type="entry name" value="Cupin_2"/>
    <property type="match status" value="1"/>
</dbReference>
<sequence length="324" mass="37774">MRNCGKFLLILYQSFDLVLDKPIPSKIEYFGKASNMSRKIISFQIPKSNKEFVRFQVDAGKHFYEKLHQHPQWQLTFIIEGKGQLMVGDYLGRFEPGDMFLFSANMPHVFRSDTEYFNPETDKRSLSHTLFFDFEALGKSLREVEEFAGLHQWIQQTKGCFAIQGSTKDKIKSTLMSFSDLQGLKKMLCALEILNGLQESQELNSLNRFIPQKDFTETEGKRMGHVMSFILSKSQSSISLQEVADVANLSKEAFCRFFKERTGKTFTEFLIQVRIHQACQLLQEKEWSISQIAYHTGFQNLSYFNRVFKKIQGETPKEYRSRMF</sequence>
<dbReference type="PRINTS" id="PR00032">
    <property type="entry name" value="HTHARAC"/>
</dbReference>
<dbReference type="Gene3D" id="1.10.10.60">
    <property type="entry name" value="Homeodomain-like"/>
    <property type="match status" value="2"/>
</dbReference>
<reference evidence="5 6" key="1">
    <citation type="submission" date="2019-02" db="EMBL/GenBank/DDBJ databases">
        <title>Genomic Encyclopedia of Archaeal and Bacterial Type Strains, Phase II (KMG-II): from individual species to whole genera.</title>
        <authorList>
            <person name="Goeker M."/>
        </authorList>
    </citation>
    <scope>NUCLEOTIDE SEQUENCE [LARGE SCALE GENOMIC DNA]</scope>
    <source>
        <strain evidence="5 6">DSM 21411</strain>
    </source>
</reference>
<dbReference type="InterPro" id="IPR020449">
    <property type="entry name" value="Tscrpt_reg_AraC-type_HTH"/>
</dbReference>
<keyword evidence="1" id="KW-0805">Transcription regulation</keyword>
<dbReference type="SMART" id="SM00342">
    <property type="entry name" value="HTH_ARAC"/>
    <property type="match status" value="1"/>
</dbReference>
<dbReference type="Proteomes" id="UP000292209">
    <property type="component" value="Unassembled WGS sequence"/>
</dbReference>
<protein>
    <submittedName>
        <fullName evidence="5">AraC family transcriptional regulator</fullName>
    </submittedName>
</protein>
<evidence type="ECO:0000256" key="2">
    <source>
        <dbReference type="ARBA" id="ARBA00023125"/>
    </source>
</evidence>
<dbReference type="SUPFAM" id="SSF51182">
    <property type="entry name" value="RmlC-like cupins"/>
    <property type="match status" value="1"/>
</dbReference>
<dbReference type="InterPro" id="IPR018062">
    <property type="entry name" value="HTH_AraC-typ_CS"/>
</dbReference>
<dbReference type="Gene3D" id="2.60.120.10">
    <property type="entry name" value="Jelly Rolls"/>
    <property type="match status" value="1"/>
</dbReference>
<dbReference type="PROSITE" id="PS00041">
    <property type="entry name" value="HTH_ARAC_FAMILY_1"/>
    <property type="match status" value="1"/>
</dbReference>
<dbReference type="InterPro" id="IPR013096">
    <property type="entry name" value="Cupin_2"/>
</dbReference>
<dbReference type="InterPro" id="IPR009057">
    <property type="entry name" value="Homeodomain-like_sf"/>
</dbReference>
<dbReference type="AlphaFoldDB" id="A0A4Q7P772"/>